<dbReference type="EMBL" id="NPEX01000005">
    <property type="protein sequence ID" value="RAI45911.1"/>
    <property type="molecule type" value="Genomic_DNA"/>
</dbReference>
<dbReference type="OrthoDB" id="9807242at2"/>
<dbReference type="SMART" id="SM00382">
    <property type="entry name" value="AAA"/>
    <property type="match status" value="1"/>
</dbReference>
<organism evidence="6 7">
    <name type="scientific">Rhodoplanes roseus</name>
    <dbReference type="NCBI Taxonomy" id="29409"/>
    <lineage>
        <taxon>Bacteria</taxon>
        <taxon>Pseudomonadati</taxon>
        <taxon>Pseudomonadota</taxon>
        <taxon>Alphaproteobacteria</taxon>
        <taxon>Hyphomicrobiales</taxon>
        <taxon>Nitrobacteraceae</taxon>
        <taxon>Rhodoplanes</taxon>
    </lineage>
</organism>
<evidence type="ECO:0000256" key="1">
    <source>
        <dbReference type="ARBA" id="ARBA00005417"/>
    </source>
</evidence>
<accession>A0A327L5Q6</accession>
<comment type="similarity">
    <text evidence="1">Belongs to the ABC transporter superfamily.</text>
</comment>
<dbReference type="AlphaFoldDB" id="A0A327L5Q6"/>
<keyword evidence="4 6" id="KW-0067">ATP-binding</keyword>
<proteinExistence type="inferred from homology"/>
<dbReference type="PROSITE" id="PS50893">
    <property type="entry name" value="ABC_TRANSPORTER_2"/>
    <property type="match status" value="1"/>
</dbReference>
<evidence type="ECO:0000256" key="3">
    <source>
        <dbReference type="ARBA" id="ARBA00022741"/>
    </source>
</evidence>
<dbReference type="InterPro" id="IPR003593">
    <property type="entry name" value="AAA+_ATPase"/>
</dbReference>
<dbReference type="RefSeq" id="WP_111417271.1">
    <property type="nucleotide sequence ID" value="NZ_NPEX01000005.1"/>
</dbReference>
<dbReference type="GO" id="GO:0005524">
    <property type="term" value="F:ATP binding"/>
    <property type="evidence" value="ECO:0007669"/>
    <property type="project" value="UniProtKB-KW"/>
</dbReference>
<evidence type="ECO:0000259" key="5">
    <source>
        <dbReference type="PROSITE" id="PS50893"/>
    </source>
</evidence>
<keyword evidence="2" id="KW-0813">Transport</keyword>
<dbReference type="CDD" id="cd03293">
    <property type="entry name" value="ABC_NrtD_SsuB_transporters"/>
    <property type="match status" value="1"/>
</dbReference>
<dbReference type="PANTHER" id="PTHR42788:SF13">
    <property type="entry name" value="ALIPHATIC SULFONATES IMPORT ATP-BINDING PROTEIN SSUB"/>
    <property type="match status" value="1"/>
</dbReference>
<dbReference type="PANTHER" id="PTHR42788">
    <property type="entry name" value="TAURINE IMPORT ATP-BINDING PROTEIN-RELATED"/>
    <property type="match status" value="1"/>
</dbReference>
<dbReference type="InterPro" id="IPR050166">
    <property type="entry name" value="ABC_transporter_ATP-bind"/>
</dbReference>
<comment type="caution">
    <text evidence="6">The sequence shown here is derived from an EMBL/GenBank/DDBJ whole genome shotgun (WGS) entry which is preliminary data.</text>
</comment>
<evidence type="ECO:0000313" key="6">
    <source>
        <dbReference type="EMBL" id="RAI45911.1"/>
    </source>
</evidence>
<evidence type="ECO:0000256" key="2">
    <source>
        <dbReference type="ARBA" id="ARBA00022448"/>
    </source>
</evidence>
<evidence type="ECO:0000256" key="4">
    <source>
        <dbReference type="ARBA" id="ARBA00022840"/>
    </source>
</evidence>
<name>A0A327L5Q6_9BRAD</name>
<dbReference type="Pfam" id="PF00005">
    <property type="entry name" value="ABC_tran"/>
    <property type="match status" value="1"/>
</dbReference>
<dbReference type="PROSITE" id="PS00211">
    <property type="entry name" value="ABC_TRANSPORTER_1"/>
    <property type="match status" value="1"/>
</dbReference>
<dbReference type="Proteomes" id="UP000249130">
    <property type="component" value="Unassembled WGS sequence"/>
</dbReference>
<dbReference type="GO" id="GO:0016887">
    <property type="term" value="F:ATP hydrolysis activity"/>
    <property type="evidence" value="ECO:0007669"/>
    <property type="project" value="InterPro"/>
</dbReference>
<feature type="domain" description="ABC transporter" evidence="5">
    <location>
        <begin position="16"/>
        <end position="248"/>
    </location>
</feature>
<dbReference type="SUPFAM" id="SSF52540">
    <property type="entry name" value="P-loop containing nucleoside triphosphate hydrolases"/>
    <property type="match status" value="1"/>
</dbReference>
<sequence length="270" mass="29883">MRDPAPATARLHGVSVAIENVTKIYELRDGSDLLALDRVDLAIAPGAFVAIVGPSGCGKSTLLSLVAGLAPVSTGKILIDGEEVKRPHEKVGVVFQTDLLLYWRTVMDNIMLPVEIKGWRRQDYLPKAERLLEQVGLAGFAGKYPSELSGGMRQRVAICRALVQEPGLLLMDEPFGALDALTREQMIADLQAMWLSVGNTVLFITHSIEEAVFLADRVLVMSPRPGRIDLDRTIDIERPRSWRSRTDVTFIEYMSEIRGIFEARGVLTKE</sequence>
<dbReference type="InterPro" id="IPR003439">
    <property type="entry name" value="ABC_transporter-like_ATP-bd"/>
</dbReference>
<dbReference type="Gene3D" id="3.40.50.300">
    <property type="entry name" value="P-loop containing nucleotide triphosphate hydrolases"/>
    <property type="match status" value="1"/>
</dbReference>
<dbReference type="InterPro" id="IPR017871">
    <property type="entry name" value="ABC_transporter-like_CS"/>
</dbReference>
<keyword evidence="3" id="KW-0547">Nucleotide-binding</keyword>
<reference evidence="6 7" key="1">
    <citation type="submission" date="2017-07" db="EMBL/GenBank/DDBJ databases">
        <title>Draft Genome Sequences of Select Purple Nonsulfur Bacteria.</title>
        <authorList>
            <person name="Lasarre B."/>
            <person name="Mckinlay J.B."/>
        </authorList>
    </citation>
    <scope>NUCLEOTIDE SEQUENCE [LARGE SCALE GENOMIC DNA]</scope>
    <source>
        <strain evidence="6 7">DSM 5909</strain>
    </source>
</reference>
<evidence type="ECO:0000313" key="7">
    <source>
        <dbReference type="Proteomes" id="UP000249130"/>
    </source>
</evidence>
<protein>
    <submittedName>
        <fullName evidence="6">ABC transporter ATP-binding protein</fullName>
    </submittedName>
</protein>
<dbReference type="InterPro" id="IPR027417">
    <property type="entry name" value="P-loop_NTPase"/>
</dbReference>
<keyword evidence="7" id="KW-1185">Reference proteome</keyword>
<gene>
    <name evidence="6" type="ORF">CH341_01515</name>
</gene>